<dbReference type="Proteomes" id="UP001171606">
    <property type="component" value="Unassembled WGS sequence"/>
</dbReference>
<evidence type="ECO:0000313" key="2">
    <source>
        <dbReference type="Proteomes" id="UP001171606"/>
    </source>
</evidence>
<evidence type="ECO:0000313" key="1">
    <source>
        <dbReference type="EMBL" id="MDN7933717.1"/>
    </source>
</evidence>
<reference evidence="1" key="1">
    <citation type="submission" date="2023-07" db="EMBL/GenBank/DDBJ databases">
        <title>A collection of bacterial strains from the Burkholderia cepacia Research Laboratory and Repository.</title>
        <authorList>
            <person name="Lipuma J."/>
            <person name="Spilker T."/>
            <person name="Caverly L."/>
        </authorList>
    </citation>
    <scope>NUCLEOTIDE SEQUENCE</scope>
    <source>
        <strain evidence="1">AU42020</strain>
    </source>
</reference>
<accession>A0ABT8PF91</accession>
<protein>
    <submittedName>
        <fullName evidence="1">Uncharacterized protein</fullName>
    </submittedName>
</protein>
<dbReference type="RefSeq" id="WP_301756142.1">
    <property type="nucleotide sequence ID" value="NZ_JAUJSQ010000008.1"/>
</dbReference>
<gene>
    <name evidence="1" type="ORF">QZM52_20740</name>
</gene>
<name>A0ABT8PF91_9BURK</name>
<proteinExistence type="predicted"/>
<dbReference type="EMBL" id="JAUJSQ010000008">
    <property type="protein sequence ID" value="MDN7933717.1"/>
    <property type="molecule type" value="Genomic_DNA"/>
</dbReference>
<sequence>MTILCFYGYVCEDHDAIDDGRAGERSIRDLQIAARPNCNLRCRKPGMCAAIASGDPAAANTSCERRTSRGGNTRASSYRSLKSFDVRNTRSYACDVFTQRPLCGARPMRYVRPHIDSAKRW</sequence>
<organism evidence="1 2">
    <name type="scientific">Burkholderia metallica</name>
    <dbReference type="NCBI Taxonomy" id="488729"/>
    <lineage>
        <taxon>Bacteria</taxon>
        <taxon>Pseudomonadati</taxon>
        <taxon>Pseudomonadota</taxon>
        <taxon>Betaproteobacteria</taxon>
        <taxon>Burkholderiales</taxon>
        <taxon>Burkholderiaceae</taxon>
        <taxon>Burkholderia</taxon>
        <taxon>Burkholderia cepacia complex</taxon>
    </lineage>
</organism>
<comment type="caution">
    <text evidence="1">The sequence shown here is derived from an EMBL/GenBank/DDBJ whole genome shotgun (WGS) entry which is preliminary data.</text>
</comment>
<keyword evidence="2" id="KW-1185">Reference proteome</keyword>